<evidence type="ECO:0000256" key="7">
    <source>
        <dbReference type="ARBA" id="ARBA00023235"/>
    </source>
</evidence>
<dbReference type="InterPro" id="IPR016040">
    <property type="entry name" value="NAD(P)-bd_dom"/>
</dbReference>
<dbReference type="GO" id="GO:0003974">
    <property type="term" value="F:UDP-N-acetylglucosamine 4-epimerase activity"/>
    <property type="evidence" value="ECO:0007669"/>
    <property type="project" value="UniProtKB-EC"/>
</dbReference>
<organism evidence="10 11">
    <name type="scientific">Lasius niger</name>
    <name type="common">Black garden ant</name>
    <dbReference type="NCBI Taxonomy" id="67767"/>
    <lineage>
        <taxon>Eukaryota</taxon>
        <taxon>Metazoa</taxon>
        <taxon>Ecdysozoa</taxon>
        <taxon>Arthropoda</taxon>
        <taxon>Hexapoda</taxon>
        <taxon>Insecta</taxon>
        <taxon>Pterygota</taxon>
        <taxon>Neoptera</taxon>
        <taxon>Endopterygota</taxon>
        <taxon>Hymenoptera</taxon>
        <taxon>Apocrita</taxon>
        <taxon>Aculeata</taxon>
        <taxon>Formicoidea</taxon>
        <taxon>Formicidae</taxon>
        <taxon>Formicinae</taxon>
        <taxon>Lasius</taxon>
        <taxon>Lasius</taxon>
    </lineage>
</organism>
<comment type="caution">
    <text evidence="10">The sequence shown here is derived from an EMBL/GenBank/DDBJ whole genome shotgun (WGS) entry which is preliminary data.</text>
</comment>
<name>A0A0J7L496_LASNI</name>
<keyword evidence="6" id="KW-0299">Galactose metabolism</keyword>
<dbReference type="Gene3D" id="1.25.40.10">
    <property type="entry name" value="Tetratricopeptide repeat domain"/>
    <property type="match status" value="1"/>
</dbReference>
<dbReference type="GO" id="GO:0005829">
    <property type="term" value="C:cytosol"/>
    <property type="evidence" value="ECO:0007669"/>
    <property type="project" value="TreeGrafter"/>
</dbReference>
<dbReference type="Pfam" id="PF16363">
    <property type="entry name" value="GDP_Man_Dehyd"/>
    <property type="match status" value="1"/>
</dbReference>
<dbReference type="Gene3D" id="3.40.50.720">
    <property type="entry name" value="NAD(P)-binding Rossmann-like Domain"/>
    <property type="match status" value="1"/>
</dbReference>
<dbReference type="NCBIfam" id="TIGR01179">
    <property type="entry name" value="galE"/>
    <property type="match status" value="1"/>
</dbReference>
<dbReference type="Gene3D" id="3.90.25.10">
    <property type="entry name" value="UDP-galactose 4-epimerase, domain 1"/>
    <property type="match status" value="1"/>
</dbReference>
<protein>
    <recommendedName>
        <fullName evidence="8">UDP-N-acetylglucosamine 4-epimerase</fullName>
        <ecNumber evidence="4">5.1.3.7</ecNumber>
    </recommendedName>
    <alternativeName>
        <fullName evidence="8">UDP-N-acetylglucosamine 4-epimerase</fullName>
    </alternativeName>
</protein>
<evidence type="ECO:0000256" key="8">
    <source>
        <dbReference type="ARBA" id="ARBA00031827"/>
    </source>
</evidence>
<dbReference type="InterPro" id="IPR011990">
    <property type="entry name" value="TPR-like_helical_dom_sf"/>
</dbReference>
<evidence type="ECO:0000256" key="6">
    <source>
        <dbReference type="ARBA" id="ARBA00023144"/>
    </source>
</evidence>
<dbReference type="PANTHER" id="PTHR43725:SF31">
    <property type="entry name" value="UDP-GLUCOSE 4-EPIMERASE"/>
    <property type="match status" value="1"/>
</dbReference>
<sequence>MSHISQDQGIGEHVDFLTKFHNISNKLKKRFLRKPNVSEACEQFNALATECEQKELWQYAGLCWLAAARCQGTLENASSEINLLIKAGRQFLIAEKKDNDIGCPSIGQENIQAAVSCFGHSMARCSNQPGFNTISAGLSVELALALGPGPAGIQQLRKAIDIFPTSKAINTLVSFHISQGDYVAALQILNEFVEFAEACVVAGARGNYNAILHRCEVTRVLLLLILQPSPQRLTPSLAQVLEKYAWAEENVNNSLNMSEDELLLLQSLVLACQSHDHQAVLELESEFQRRKMTGDWRTIFVTGGAGYIGSHCIVELLECGYDVVAIDNFANSVTETDGKSAALKRVEQITGKKVTFYNCDLLDKEKLESIFNKHKIDCVIHFAAIKAVGESMQVPLHYYRNNIIGAINLLEVMKAAGCFQLVFSSSCTVYGEPTELPITEEHETGNITNVYGRTKYFIEEMLKDISRAEKSWNIISLRYFNPVGAHSSGLIGEDPTKPFTNLMPYIAQVALRHKSELVIFGGDYPTNDGTGVRDYIHVMDLAAGHVAALNALHKQHLKLKIYNLGTGNGVTVLELIKTFEKITGTTVPYVIKERREGDIVSMYANTDLAKKELGWTAKYNVEQM</sequence>
<keyword evidence="11" id="KW-1185">Reference proteome</keyword>
<dbReference type="AlphaFoldDB" id="A0A0J7L496"/>
<proteinExistence type="predicted"/>
<dbReference type="InterPro" id="IPR005886">
    <property type="entry name" value="UDP_G4E"/>
</dbReference>
<reference evidence="10 11" key="1">
    <citation type="submission" date="2015-04" db="EMBL/GenBank/DDBJ databases">
        <title>Lasius niger genome sequencing.</title>
        <authorList>
            <person name="Konorov E.A."/>
            <person name="Nikitin M.A."/>
            <person name="Kirill M.V."/>
            <person name="Chang P."/>
        </authorList>
    </citation>
    <scope>NUCLEOTIDE SEQUENCE [LARGE SCALE GENOMIC DNA]</scope>
    <source>
        <tissue evidence="10">Whole</tissue>
    </source>
</reference>
<feature type="domain" description="NAD(P)-binding" evidence="9">
    <location>
        <begin position="300"/>
        <end position="624"/>
    </location>
</feature>
<dbReference type="EC" id="5.1.3.7" evidence="4"/>
<dbReference type="PaxDb" id="67767-A0A0J7L496"/>
<comment type="function">
    <text evidence="3">Catalyzes two distinct but analogous reactions: the reversible epimerization of UDP-glucose to UDP-galactose and the reversible epimerization of UDP-N-acetylglucosamine to UDP-N-acetylgalactosamine. The reaction with UDP-Gal plays a critical role in the Leloir pathway of galactose catabolism in which galactose is converted to the glycolytic intermediate glucose 6-phosphate. It contributes to the catabolism of dietary galactose and enables the endogenous biosynthesis of both UDP-Gal and UDP-GalNAc when exogenous sources are limited. Both UDP-sugar interconversions are important in the synthesis of glycoproteins and glycolipids.</text>
</comment>
<dbReference type="STRING" id="67767.A0A0J7L496"/>
<dbReference type="Proteomes" id="UP000036403">
    <property type="component" value="Unassembled WGS sequence"/>
</dbReference>
<dbReference type="EMBL" id="LBMM01000855">
    <property type="protein sequence ID" value="KMQ97363.1"/>
    <property type="molecule type" value="Genomic_DNA"/>
</dbReference>
<keyword evidence="5" id="KW-0520">NAD</keyword>
<feature type="non-terminal residue" evidence="10">
    <location>
        <position position="624"/>
    </location>
</feature>
<evidence type="ECO:0000313" key="10">
    <source>
        <dbReference type="EMBL" id="KMQ97363.1"/>
    </source>
</evidence>
<keyword evidence="6" id="KW-0119">Carbohydrate metabolism</keyword>
<evidence type="ECO:0000256" key="2">
    <source>
        <dbReference type="ARBA" id="ARBA00001911"/>
    </source>
</evidence>
<evidence type="ECO:0000313" key="11">
    <source>
        <dbReference type="Proteomes" id="UP000036403"/>
    </source>
</evidence>
<evidence type="ECO:0000256" key="5">
    <source>
        <dbReference type="ARBA" id="ARBA00023027"/>
    </source>
</evidence>
<dbReference type="PRINTS" id="PR01713">
    <property type="entry name" value="NUCEPIMERASE"/>
</dbReference>
<keyword evidence="7" id="KW-0413">Isomerase</keyword>
<dbReference type="PANTHER" id="PTHR43725">
    <property type="entry name" value="UDP-GLUCOSE 4-EPIMERASE"/>
    <property type="match status" value="1"/>
</dbReference>
<evidence type="ECO:0000259" key="9">
    <source>
        <dbReference type="Pfam" id="PF16363"/>
    </source>
</evidence>
<gene>
    <name evidence="10" type="ORF">RF55_2293</name>
</gene>
<dbReference type="GO" id="GO:0033499">
    <property type="term" value="P:galactose catabolic process via UDP-galactose, Leloir pathway"/>
    <property type="evidence" value="ECO:0007669"/>
    <property type="project" value="TreeGrafter"/>
</dbReference>
<comment type="cofactor">
    <cofactor evidence="2">
        <name>NAD(+)</name>
        <dbReference type="ChEBI" id="CHEBI:57540"/>
    </cofactor>
</comment>
<dbReference type="SUPFAM" id="SSF48452">
    <property type="entry name" value="TPR-like"/>
    <property type="match status" value="1"/>
</dbReference>
<evidence type="ECO:0000256" key="4">
    <source>
        <dbReference type="ARBA" id="ARBA00013175"/>
    </source>
</evidence>
<evidence type="ECO:0000256" key="3">
    <source>
        <dbReference type="ARBA" id="ARBA00002760"/>
    </source>
</evidence>
<dbReference type="InterPro" id="IPR036291">
    <property type="entry name" value="NAD(P)-bd_dom_sf"/>
</dbReference>
<dbReference type="SUPFAM" id="SSF51735">
    <property type="entry name" value="NAD(P)-binding Rossmann-fold domains"/>
    <property type="match status" value="1"/>
</dbReference>
<accession>A0A0J7L496</accession>
<dbReference type="GO" id="GO:0003978">
    <property type="term" value="F:UDP-glucose 4-epimerase activity"/>
    <property type="evidence" value="ECO:0007669"/>
    <property type="project" value="InterPro"/>
</dbReference>
<dbReference type="CDD" id="cd05247">
    <property type="entry name" value="UDP_G4E_1_SDR_e"/>
    <property type="match status" value="1"/>
</dbReference>
<comment type="catalytic activity">
    <reaction evidence="1">
        <text>UDP-N-acetyl-alpha-D-glucosamine = UDP-N-acetyl-alpha-D-galactosamine</text>
        <dbReference type="Rhea" id="RHEA:20517"/>
        <dbReference type="ChEBI" id="CHEBI:57705"/>
        <dbReference type="ChEBI" id="CHEBI:67138"/>
        <dbReference type="EC" id="5.1.3.7"/>
    </reaction>
</comment>
<evidence type="ECO:0000256" key="1">
    <source>
        <dbReference type="ARBA" id="ARBA00000014"/>
    </source>
</evidence>
<dbReference type="OrthoDB" id="9402762at2759"/>